<dbReference type="Proteomes" id="UP000199144">
    <property type="component" value="Unassembled WGS sequence"/>
</dbReference>
<dbReference type="STRING" id="254406.SAMN04488042_101152"/>
<proteinExistence type="predicted"/>
<dbReference type="EMBL" id="FOTQ01000001">
    <property type="protein sequence ID" value="SFL42736.1"/>
    <property type="molecule type" value="Genomic_DNA"/>
</dbReference>
<reference evidence="1 2" key="1">
    <citation type="submission" date="2016-10" db="EMBL/GenBank/DDBJ databases">
        <authorList>
            <person name="de Groot N.N."/>
        </authorList>
    </citation>
    <scope>NUCLEOTIDE SEQUENCE [LARGE SCALE GENOMIC DNA]</scope>
    <source>
        <strain evidence="1 2">DSM 15283</strain>
    </source>
</reference>
<dbReference type="PROSITE" id="PS51365">
    <property type="entry name" value="RENAL_DIPEPTIDASE_2"/>
    <property type="match status" value="1"/>
</dbReference>
<dbReference type="GO" id="GO:0006508">
    <property type="term" value="P:proteolysis"/>
    <property type="evidence" value="ECO:0007669"/>
    <property type="project" value="InterPro"/>
</dbReference>
<dbReference type="GO" id="GO:0070573">
    <property type="term" value="F:metallodipeptidase activity"/>
    <property type="evidence" value="ECO:0007669"/>
    <property type="project" value="InterPro"/>
</dbReference>
<dbReference type="Pfam" id="PF01244">
    <property type="entry name" value="Peptidase_M19"/>
    <property type="match status" value="1"/>
</dbReference>
<dbReference type="PANTHER" id="PTHR10443">
    <property type="entry name" value="MICROSOMAL DIPEPTIDASE"/>
    <property type="match status" value="1"/>
</dbReference>
<sequence length="344" mass="36337">MTVPVFDGHNDAVLRLWKGGAQDLAARFARSEAGHIDLEKARRGGMKGGFFALFAPPEGEFVMPTFEPPYDEPLPGPLEQSAALKMIVEQAAVLVVLERAGALKICRSRGEIEAAMAAGQMAVLMHLEGAEPIDADLLALDVLYAAGLRSLGPVWSRPNIFGHGVPFRYPSDPDTGPGLSEAGKRLVGRCAELGMIVDTSHLTFKGFLDVGEAGVPLVATHSNAHTVSPGARNLTDDQLRMIGQTGGMAGLNFGTMFLRADGRMQAEGCMDAALRHLDHMIALAGEDHVGLGSDFDGAPMPAELASAGELPVLVGAMRAHGYGEALIAGITHQNWLNFIGRTLG</sequence>
<dbReference type="CDD" id="cd01301">
    <property type="entry name" value="rDP_like"/>
    <property type="match status" value="1"/>
</dbReference>
<gene>
    <name evidence="1" type="ORF">SAMN04488042_101152</name>
</gene>
<dbReference type="InterPro" id="IPR008257">
    <property type="entry name" value="Pept_M19"/>
</dbReference>
<dbReference type="PANTHER" id="PTHR10443:SF12">
    <property type="entry name" value="DIPEPTIDASE"/>
    <property type="match status" value="1"/>
</dbReference>
<accession>A0A1I4HMU1</accession>
<dbReference type="RefSeq" id="WP_093090044.1">
    <property type="nucleotide sequence ID" value="NZ_FOTQ01000001.1"/>
</dbReference>
<dbReference type="AlphaFoldDB" id="A0A1I4HMU1"/>
<evidence type="ECO:0000313" key="1">
    <source>
        <dbReference type="EMBL" id="SFL42736.1"/>
    </source>
</evidence>
<dbReference type="PROSITE" id="PS00869">
    <property type="entry name" value="RENAL_DIPEPTIDASE_1"/>
    <property type="match status" value="1"/>
</dbReference>
<dbReference type="SUPFAM" id="SSF51556">
    <property type="entry name" value="Metallo-dependent hydrolases"/>
    <property type="match status" value="1"/>
</dbReference>
<evidence type="ECO:0000313" key="2">
    <source>
        <dbReference type="Proteomes" id="UP000199144"/>
    </source>
</evidence>
<keyword evidence="2" id="KW-1185">Reference proteome</keyword>
<dbReference type="OrthoDB" id="9804920at2"/>
<dbReference type="InterPro" id="IPR032466">
    <property type="entry name" value="Metal_Hydrolase"/>
</dbReference>
<protein>
    <submittedName>
        <fullName evidence="1">Membrane dipeptidase</fullName>
    </submittedName>
</protein>
<name>A0A1I4HMU1_9RHOB</name>
<organism evidence="1 2">
    <name type="scientific">Shimia aestuarii</name>
    <dbReference type="NCBI Taxonomy" id="254406"/>
    <lineage>
        <taxon>Bacteria</taxon>
        <taxon>Pseudomonadati</taxon>
        <taxon>Pseudomonadota</taxon>
        <taxon>Alphaproteobacteria</taxon>
        <taxon>Rhodobacterales</taxon>
        <taxon>Roseobacteraceae</taxon>
    </lineage>
</organism>
<dbReference type="Gene3D" id="3.20.20.140">
    <property type="entry name" value="Metal-dependent hydrolases"/>
    <property type="match status" value="1"/>
</dbReference>
<dbReference type="InterPro" id="IPR000180">
    <property type="entry name" value="Dipep_AS"/>
</dbReference>